<keyword evidence="3" id="KW-1185">Reference proteome</keyword>
<keyword evidence="1" id="KW-0812">Transmembrane</keyword>
<accession>A0A1Z3HQZ1</accession>
<gene>
    <name evidence="2" type="ORF">XM38_037030</name>
</gene>
<evidence type="ECO:0000256" key="1">
    <source>
        <dbReference type="SAM" id="Phobius"/>
    </source>
</evidence>
<protein>
    <submittedName>
        <fullName evidence="2">Uncharacterized protein</fullName>
    </submittedName>
</protein>
<keyword evidence="1" id="KW-0472">Membrane</keyword>
<dbReference type="KEGG" id="hhg:XM38_037030"/>
<dbReference type="EMBL" id="CP021983">
    <property type="protein sequence ID" value="ASC72744.1"/>
    <property type="molecule type" value="Genomic_DNA"/>
</dbReference>
<evidence type="ECO:0000313" key="3">
    <source>
        <dbReference type="Proteomes" id="UP000191901"/>
    </source>
</evidence>
<dbReference type="Proteomes" id="UP000191901">
    <property type="component" value="Chromosome"/>
</dbReference>
<name>A0A1Z3HQZ1_9CYAN</name>
<evidence type="ECO:0000313" key="2">
    <source>
        <dbReference type="EMBL" id="ASC72744.1"/>
    </source>
</evidence>
<sequence>MGLAQCPPEHPRRARVYLSLLLLIPVWLPLPQGIFRLLSGLS</sequence>
<feature type="transmembrane region" description="Helical" evidence="1">
    <location>
        <begin position="16"/>
        <end position="38"/>
    </location>
</feature>
<dbReference type="AlphaFoldDB" id="A0A1Z3HQZ1"/>
<organism evidence="2 3">
    <name type="scientific">Halomicronema hongdechloris C2206</name>
    <dbReference type="NCBI Taxonomy" id="1641165"/>
    <lineage>
        <taxon>Bacteria</taxon>
        <taxon>Bacillati</taxon>
        <taxon>Cyanobacteriota</taxon>
        <taxon>Cyanophyceae</taxon>
        <taxon>Nodosilineales</taxon>
        <taxon>Nodosilineaceae</taxon>
        <taxon>Halomicronema</taxon>
    </lineage>
</organism>
<proteinExistence type="predicted"/>
<reference evidence="2 3" key="1">
    <citation type="journal article" date="2016" name="Biochim. Biophys. Acta">
        <title>Characterization of red-shifted phycobilisomes isolated from the chlorophyll f-containing cyanobacterium Halomicronema hongdechloris.</title>
        <authorList>
            <person name="Li Y."/>
            <person name="Lin Y."/>
            <person name="Garvey C.J."/>
            <person name="Birch D."/>
            <person name="Corkery R.W."/>
            <person name="Loughlin P.C."/>
            <person name="Scheer H."/>
            <person name="Willows R.D."/>
            <person name="Chen M."/>
        </authorList>
    </citation>
    <scope>NUCLEOTIDE SEQUENCE [LARGE SCALE GENOMIC DNA]</scope>
    <source>
        <strain evidence="2 3">C2206</strain>
    </source>
</reference>
<keyword evidence="1" id="KW-1133">Transmembrane helix</keyword>